<comment type="caution">
    <text evidence="1">The sequence shown here is derived from an EMBL/GenBank/DDBJ whole genome shotgun (WGS) entry which is preliminary data.</text>
</comment>
<accession>A0ABN1EVG9</accession>
<evidence type="ECO:0000313" key="1">
    <source>
        <dbReference type="EMBL" id="GAA0575492.1"/>
    </source>
</evidence>
<dbReference type="RefSeq" id="WP_166935532.1">
    <property type="nucleotide sequence ID" value="NZ_BAAADD010000006.1"/>
</dbReference>
<gene>
    <name evidence="1" type="ORF">GCM10008942_25430</name>
</gene>
<organism evidence="1 2">
    <name type="scientific">Rhizomicrobium electricum</name>
    <dbReference type="NCBI Taxonomy" id="480070"/>
    <lineage>
        <taxon>Bacteria</taxon>
        <taxon>Pseudomonadati</taxon>
        <taxon>Pseudomonadota</taxon>
        <taxon>Alphaproteobacteria</taxon>
        <taxon>Micropepsales</taxon>
        <taxon>Micropepsaceae</taxon>
        <taxon>Rhizomicrobium</taxon>
    </lineage>
</organism>
<dbReference type="EMBL" id="BAAADD010000006">
    <property type="protein sequence ID" value="GAA0575492.1"/>
    <property type="molecule type" value="Genomic_DNA"/>
</dbReference>
<keyword evidence="2" id="KW-1185">Reference proteome</keyword>
<evidence type="ECO:0008006" key="3">
    <source>
        <dbReference type="Google" id="ProtNLM"/>
    </source>
</evidence>
<evidence type="ECO:0000313" key="2">
    <source>
        <dbReference type="Proteomes" id="UP001499951"/>
    </source>
</evidence>
<protein>
    <recommendedName>
        <fullName evidence="3">PAS domain-containing protein</fullName>
    </recommendedName>
</protein>
<sequence>MAHLPKIVPPEIATAADFNAAAAHGAWPILADESCGFDHAMLAELLALWQSEAKDGIPARGAMTARKLQPFMRNIAIYERIGEGVQRRYRVRLMGSGIVQYYGELTGKYVDEVVPEKFLDRWYGFADLALKSLKPVRLLLRADTFDKSYMVAEYLCAPLVSDSGLTKFILVGIVFDGKRPWSVVEAEARAKLGLAATAG</sequence>
<proteinExistence type="predicted"/>
<reference evidence="1 2" key="1">
    <citation type="journal article" date="2019" name="Int. J. Syst. Evol. Microbiol.">
        <title>The Global Catalogue of Microorganisms (GCM) 10K type strain sequencing project: providing services to taxonomists for standard genome sequencing and annotation.</title>
        <authorList>
            <consortium name="The Broad Institute Genomics Platform"/>
            <consortium name="The Broad Institute Genome Sequencing Center for Infectious Disease"/>
            <person name="Wu L."/>
            <person name="Ma J."/>
        </authorList>
    </citation>
    <scope>NUCLEOTIDE SEQUENCE [LARGE SCALE GENOMIC DNA]</scope>
    <source>
        <strain evidence="1 2">JCM 15089</strain>
    </source>
</reference>
<name>A0ABN1EVG9_9PROT</name>
<dbReference type="Proteomes" id="UP001499951">
    <property type="component" value="Unassembled WGS sequence"/>
</dbReference>